<keyword evidence="1 2" id="KW-0694">RNA-binding</keyword>
<dbReference type="SMART" id="SM00360">
    <property type="entry name" value="RRM"/>
    <property type="match status" value="1"/>
</dbReference>
<evidence type="ECO:0000313" key="5">
    <source>
        <dbReference type="EMBL" id="KAK6617067.1"/>
    </source>
</evidence>
<organism evidence="5 6">
    <name type="scientific">Polyplax serrata</name>
    <name type="common">Common mouse louse</name>
    <dbReference type="NCBI Taxonomy" id="468196"/>
    <lineage>
        <taxon>Eukaryota</taxon>
        <taxon>Metazoa</taxon>
        <taxon>Ecdysozoa</taxon>
        <taxon>Arthropoda</taxon>
        <taxon>Hexapoda</taxon>
        <taxon>Insecta</taxon>
        <taxon>Pterygota</taxon>
        <taxon>Neoptera</taxon>
        <taxon>Paraneoptera</taxon>
        <taxon>Psocodea</taxon>
        <taxon>Troctomorpha</taxon>
        <taxon>Phthiraptera</taxon>
        <taxon>Anoplura</taxon>
        <taxon>Polyplacidae</taxon>
        <taxon>Polyplax</taxon>
    </lineage>
</organism>
<dbReference type="InterPro" id="IPR052600">
    <property type="entry name" value="Nuc_rcpt_coact/corep"/>
</dbReference>
<sequence length="424" mass="47480">MEIINVWLTSSFPEYKKFHVSSAEERDMMKDPAKVACRIFVGNLPTDDMERKDLKDMFGKFGVVTGVLLNRGFGFVQFDTETSASEAIKSNGNIIFHGKKVDIKPARRHVVDKKETERDRSPNSDYFDRGRDVTRYPVDPNAPPIRASTLPLRASYTTSALPDRANDCEIIVINKKQTEYAESIEVRLKKLGLTVDLLFPNEEVPVSRVLAKIASRGSLYAILIMPQNEDHRSLTLNILHGQPQEHRNMPLEDAISLLARNFDAYLLREKASRPSEVSVVPATGPLTAINLTDRHPEAIQVLLNLLADNRQLTVLQYDKVIAYLQGRKELQLKVELGDTSLLTPSLPTVTIPTVDGHKQQELQSRILNILNSKTSNLQQPAAVVQPTPPPTQTPILNDPNVQKVLDSLMQSDLLRKISGGPPRF</sequence>
<dbReference type="SUPFAM" id="SSF54928">
    <property type="entry name" value="RNA-binding domain, RBD"/>
    <property type="match status" value="1"/>
</dbReference>
<evidence type="ECO:0000256" key="3">
    <source>
        <dbReference type="SAM" id="MobiDB-lite"/>
    </source>
</evidence>
<protein>
    <recommendedName>
        <fullName evidence="4">RRM domain-containing protein</fullName>
    </recommendedName>
</protein>
<dbReference type="GO" id="GO:0003723">
    <property type="term" value="F:RNA binding"/>
    <property type="evidence" value="ECO:0007669"/>
    <property type="project" value="UniProtKB-UniRule"/>
</dbReference>
<evidence type="ECO:0000256" key="1">
    <source>
        <dbReference type="ARBA" id="ARBA00022884"/>
    </source>
</evidence>
<evidence type="ECO:0000256" key="2">
    <source>
        <dbReference type="PROSITE-ProRule" id="PRU00176"/>
    </source>
</evidence>
<dbReference type="InterPro" id="IPR012677">
    <property type="entry name" value="Nucleotide-bd_a/b_plait_sf"/>
</dbReference>
<dbReference type="PANTHER" id="PTHR23295:SF6">
    <property type="entry name" value="NEOSIN, ISOFORM A"/>
    <property type="match status" value="1"/>
</dbReference>
<dbReference type="EMBL" id="JAWJWE010000045">
    <property type="protein sequence ID" value="KAK6617067.1"/>
    <property type="molecule type" value="Genomic_DNA"/>
</dbReference>
<dbReference type="InterPro" id="IPR000504">
    <property type="entry name" value="RRM_dom"/>
</dbReference>
<gene>
    <name evidence="5" type="ORF">RUM43_014669</name>
</gene>
<feature type="compositionally biased region" description="Basic and acidic residues" evidence="3">
    <location>
        <begin position="112"/>
        <end position="132"/>
    </location>
</feature>
<evidence type="ECO:0000313" key="6">
    <source>
        <dbReference type="Proteomes" id="UP001372834"/>
    </source>
</evidence>
<feature type="region of interest" description="Disordered" evidence="3">
    <location>
        <begin position="110"/>
        <end position="132"/>
    </location>
</feature>
<dbReference type="Proteomes" id="UP001372834">
    <property type="component" value="Unassembled WGS sequence"/>
</dbReference>
<accession>A0AAN8NV74</accession>
<proteinExistence type="predicted"/>
<dbReference type="AlphaFoldDB" id="A0AAN8NV74"/>
<dbReference type="SUPFAM" id="SSF52954">
    <property type="entry name" value="Class II aaRS ABD-related"/>
    <property type="match status" value="1"/>
</dbReference>
<dbReference type="Pfam" id="PF00076">
    <property type="entry name" value="RRM_1"/>
    <property type="match status" value="1"/>
</dbReference>
<evidence type="ECO:0000259" key="4">
    <source>
        <dbReference type="PROSITE" id="PS50102"/>
    </source>
</evidence>
<dbReference type="Gene3D" id="3.30.70.330">
    <property type="match status" value="1"/>
</dbReference>
<dbReference type="InterPro" id="IPR035979">
    <property type="entry name" value="RBD_domain_sf"/>
</dbReference>
<reference evidence="5 6" key="1">
    <citation type="submission" date="2023-10" db="EMBL/GenBank/DDBJ databases">
        <title>Genomes of two closely related lineages of the louse Polyplax serrata with different host specificities.</title>
        <authorList>
            <person name="Martinu J."/>
            <person name="Tarabai H."/>
            <person name="Stefka J."/>
            <person name="Hypsa V."/>
        </authorList>
    </citation>
    <scope>NUCLEOTIDE SEQUENCE [LARGE SCALE GENOMIC DNA]</scope>
    <source>
        <strain evidence="5">HR10_N</strain>
    </source>
</reference>
<dbReference type="Gene3D" id="3.40.50.800">
    <property type="entry name" value="Anticodon-binding domain"/>
    <property type="match status" value="1"/>
</dbReference>
<dbReference type="InterPro" id="IPR036621">
    <property type="entry name" value="Anticodon-bd_dom_sf"/>
</dbReference>
<feature type="domain" description="RRM" evidence="4">
    <location>
        <begin position="37"/>
        <end position="108"/>
    </location>
</feature>
<comment type="caution">
    <text evidence="5">The sequence shown here is derived from an EMBL/GenBank/DDBJ whole genome shotgun (WGS) entry which is preliminary data.</text>
</comment>
<dbReference type="PANTHER" id="PTHR23295">
    <property type="entry name" value="NUCLEAR RECEPTOR COACTIVATOR 5-RELATED"/>
    <property type="match status" value="1"/>
</dbReference>
<dbReference type="PROSITE" id="PS50102">
    <property type="entry name" value="RRM"/>
    <property type="match status" value="1"/>
</dbReference>
<name>A0AAN8NV74_POLSC</name>